<sequence>MESVLIPCKGDRPMSDRITRKMVADKVAGLNLAIDRRGLPEKYQVVLEDGKFNIELQPSHVYTKPTTVQGNLSTREAYLYLKGMFEILLNNVPYKD</sequence>
<keyword evidence="2" id="KW-1185">Reference proteome</keyword>
<evidence type="ECO:0000313" key="2">
    <source>
        <dbReference type="Proteomes" id="UP000007524"/>
    </source>
</evidence>
<protein>
    <submittedName>
        <fullName evidence="1">Uncharacterized protein</fullName>
    </submittedName>
</protein>
<accession>H6X4F2</accession>
<proteinExistence type="predicted"/>
<dbReference type="EMBL" id="JQ513383">
    <property type="protein sequence ID" value="AFA44618.1"/>
    <property type="molecule type" value="Genomic_DNA"/>
</dbReference>
<evidence type="ECO:0000313" key="1">
    <source>
        <dbReference type="EMBL" id="AFA44618.1"/>
    </source>
</evidence>
<dbReference type="KEGG" id="vg:14012933"/>
<dbReference type="Proteomes" id="UP000007524">
    <property type="component" value="Segment"/>
</dbReference>
<gene>
    <name evidence="1" type="ORF">RaK2_00345</name>
</gene>
<reference evidence="1 2" key="1">
    <citation type="journal article" date="2012" name="J. Virol.">
        <title>Genome of Klebsiella sp.-Infecting Bacteriophage vB_KleM_RaK2.</title>
        <authorList>
            <person name="Simoliunas E."/>
            <person name="Kaliniene L."/>
            <person name="Truncaite L."/>
            <person name="Klausa V."/>
            <person name="Zajanckauskaite A."/>
            <person name="Meskys R."/>
        </authorList>
    </citation>
    <scope>NUCLEOTIDE SEQUENCE [LARGE SCALE GENOMIC DNA]</scope>
</reference>
<dbReference type="RefSeq" id="YP_007007500.1">
    <property type="nucleotide sequence ID" value="NC_019526.1"/>
</dbReference>
<dbReference type="GeneID" id="14012933"/>
<organism evidence="1 2">
    <name type="scientific">Klebsiella phage vB_KleM_RaK2</name>
    <dbReference type="NCBI Taxonomy" id="1147094"/>
    <lineage>
        <taxon>Viruses</taxon>
        <taxon>Duplodnaviria</taxon>
        <taxon>Heunggongvirae</taxon>
        <taxon>Uroviricota</taxon>
        <taxon>Caudoviricetes</taxon>
        <taxon>Alcyoneusvirus</taxon>
        <taxon>Alcyoneusvirus RaK2</taxon>
    </lineage>
</organism>
<name>H6X4F2_9CAUD</name>